<feature type="compositionally biased region" description="Polar residues" evidence="1">
    <location>
        <begin position="734"/>
        <end position="745"/>
    </location>
</feature>
<dbReference type="EMBL" id="JAUCMV010000004">
    <property type="protein sequence ID" value="KAK0404424.1"/>
    <property type="molecule type" value="Genomic_DNA"/>
</dbReference>
<sequence length="751" mass="82880">MGPSSALSCFDFGKTSPPTVETEERPLVAPGSGGVLEINAEFLVPPERFLKNRVATRFVRLLNGVLEVHKSESLCRRGVVASRCIAVKDVWNVCVHFMPTGSSKKNYLCVMTPDETFNVYMDTVDELKEWYGALLKQLIRARSERLRTQSTRSDFYLMVWDIVVTRRPFCAPNNGSIDITLNHPYLLSNSGRHRIGLMTNQKTVVLILRGLNDDVEIPCDVKEKLVNGNELRVPFTAISHHIVSRNYVVIRFGRSSALGGGEARFKMKTSTEARRVFNSIRAWARLSREDAQRENSLECDPNSNPTESCWEDVVHFENLMRLFFETDNPQLDVSPPSTADKRTVETREVTPVLVAETLVGDGIGNDYKSGPAGSMVSRSLVGSPEGVVSGGTLEPQEKARNAGGYADMSFPSANTQFNAGKPRQIFSVCSYPSGSADSFMSPTVRSNTTSFNDRREARTGSRSSAKSESSDDSRARAHSMSTAEAAEKTADMRSRFQSLPASASNQMRLSAQKALFARRQQTEDHQMLEFDLERTRSNSNNRKPGSRNSSEFRSPSSSLNAGGGSRKPSSTKQRPLSAEDQMTSDTDGYLPMTYSDASTISHRPKTSSNTSTRSVPHRRSIEDPVERDEYVLHDTPIQKTAGMQPQKPAYMETIAEGYSPMVAHKQTKLAPEDDIDEIKYAEVMFGDPPAAPPAAVAAPDTPNSEKSSPRPKYSYDFSDYSQIVASPAAPGAFQTPSPKKVSTVQPPKEKT</sequence>
<evidence type="ECO:0008006" key="4">
    <source>
        <dbReference type="Google" id="ProtNLM"/>
    </source>
</evidence>
<gene>
    <name evidence="2" type="ORF">QR680_017447</name>
</gene>
<reference evidence="2" key="1">
    <citation type="submission" date="2023-06" db="EMBL/GenBank/DDBJ databases">
        <title>Genomic analysis of the entomopathogenic nematode Steinernema hermaphroditum.</title>
        <authorList>
            <person name="Schwarz E.M."/>
            <person name="Heppert J.K."/>
            <person name="Baniya A."/>
            <person name="Schwartz H.T."/>
            <person name="Tan C.-H."/>
            <person name="Antoshechkin I."/>
            <person name="Sternberg P.W."/>
            <person name="Goodrich-Blair H."/>
            <person name="Dillman A.R."/>
        </authorList>
    </citation>
    <scope>NUCLEOTIDE SEQUENCE</scope>
    <source>
        <strain evidence="2">PS9179</strain>
        <tissue evidence="2">Whole animal</tissue>
    </source>
</reference>
<evidence type="ECO:0000313" key="3">
    <source>
        <dbReference type="Proteomes" id="UP001175271"/>
    </source>
</evidence>
<feature type="compositionally biased region" description="Polar residues" evidence="1">
    <location>
        <begin position="435"/>
        <end position="451"/>
    </location>
</feature>
<feature type="region of interest" description="Disordered" evidence="1">
    <location>
        <begin position="1"/>
        <end position="26"/>
    </location>
</feature>
<dbReference type="AlphaFoldDB" id="A0AA39HGS0"/>
<proteinExistence type="predicted"/>
<dbReference type="Proteomes" id="UP001175271">
    <property type="component" value="Unassembled WGS sequence"/>
</dbReference>
<dbReference type="SUPFAM" id="SSF50729">
    <property type="entry name" value="PH domain-like"/>
    <property type="match status" value="1"/>
</dbReference>
<feature type="compositionally biased region" description="Polar residues" evidence="1">
    <location>
        <begin position="567"/>
        <end position="586"/>
    </location>
</feature>
<name>A0AA39HGS0_9BILA</name>
<feature type="region of interest" description="Disordered" evidence="1">
    <location>
        <begin position="529"/>
        <end position="629"/>
    </location>
</feature>
<feature type="region of interest" description="Disordered" evidence="1">
    <location>
        <begin position="435"/>
        <end position="493"/>
    </location>
</feature>
<accession>A0AA39HGS0</accession>
<feature type="region of interest" description="Disordered" evidence="1">
    <location>
        <begin position="685"/>
        <end position="751"/>
    </location>
</feature>
<keyword evidence="3" id="KW-1185">Reference proteome</keyword>
<comment type="caution">
    <text evidence="2">The sequence shown here is derived from an EMBL/GenBank/DDBJ whole genome shotgun (WGS) entry which is preliminary data.</text>
</comment>
<feature type="compositionally biased region" description="Low complexity" evidence="1">
    <location>
        <begin position="546"/>
        <end position="558"/>
    </location>
</feature>
<evidence type="ECO:0000256" key="1">
    <source>
        <dbReference type="SAM" id="MobiDB-lite"/>
    </source>
</evidence>
<feature type="compositionally biased region" description="Polar residues" evidence="1">
    <location>
        <begin position="595"/>
        <end position="614"/>
    </location>
</feature>
<evidence type="ECO:0000313" key="2">
    <source>
        <dbReference type="EMBL" id="KAK0404424.1"/>
    </source>
</evidence>
<protein>
    <recommendedName>
        <fullName evidence="4">IRS-type PTB domain-containing protein</fullName>
    </recommendedName>
</protein>
<feature type="compositionally biased region" description="Basic and acidic residues" evidence="1">
    <location>
        <begin position="619"/>
        <end position="629"/>
    </location>
</feature>
<organism evidence="2 3">
    <name type="scientific">Steinernema hermaphroditum</name>
    <dbReference type="NCBI Taxonomy" id="289476"/>
    <lineage>
        <taxon>Eukaryota</taxon>
        <taxon>Metazoa</taxon>
        <taxon>Ecdysozoa</taxon>
        <taxon>Nematoda</taxon>
        <taxon>Chromadorea</taxon>
        <taxon>Rhabditida</taxon>
        <taxon>Tylenchina</taxon>
        <taxon>Panagrolaimomorpha</taxon>
        <taxon>Strongyloidoidea</taxon>
        <taxon>Steinernematidae</taxon>
        <taxon>Steinernema</taxon>
    </lineage>
</organism>